<evidence type="ECO:0000313" key="2">
    <source>
        <dbReference type="EMBL" id="AOW15178.1"/>
    </source>
</evidence>
<dbReference type="AlphaFoldDB" id="A0A167GCL3"/>
<evidence type="ECO:0000313" key="3">
    <source>
        <dbReference type="EMBL" id="OAD39267.1"/>
    </source>
</evidence>
<accession>A0A167GCL3</accession>
<dbReference type="Proteomes" id="UP000185657">
    <property type="component" value="Unassembled WGS sequence"/>
</dbReference>
<protein>
    <recommendedName>
        <fullName evidence="6">Bacteriocin microcin</fullName>
    </recommendedName>
</protein>
<gene>
    <name evidence="2" type="ORF">LPB072_22590</name>
    <name evidence="3" type="ORF">LPB72_21975</name>
</gene>
<evidence type="ECO:0000313" key="4">
    <source>
        <dbReference type="Proteomes" id="UP000185657"/>
    </source>
</evidence>
<evidence type="ECO:0008006" key="6">
    <source>
        <dbReference type="Google" id="ProtNLM"/>
    </source>
</evidence>
<dbReference type="Proteomes" id="UP000185680">
    <property type="component" value="Chromosome"/>
</dbReference>
<feature type="region of interest" description="Disordered" evidence="1">
    <location>
        <begin position="15"/>
        <end position="81"/>
    </location>
</feature>
<sequence length="81" mass="8146">MRVLNVEEMLEVSGGCGRKRSRCGSKSWGKGSGKGSGKNSGKCGSKGSGKRSGKGSGKGCSPVPVCPPVIVIETPPIDSVP</sequence>
<proteinExistence type="predicted"/>
<evidence type="ECO:0000256" key="1">
    <source>
        <dbReference type="SAM" id="MobiDB-lite"/>
    </source>
</evidence>
<evidence type="ECO:0000313" key="5">
    <source>
        <dbReference type="Proteomes" id="UP000185680"/>
    </source>
</evidence>
<dbReference type="EMBL" id="CP017476">
    <property type="protein sequence ID" value="AOW15178.1"/>
    <property type="molecule type" value="Genomic_DNA"/>
</dbReference>
<dbReference type="EMBL" id="LVWD01000043">
    <property type="protein sequence ID" value="OAD39267.1"/>
    <property type="molecule type" value="Genomic_DNA"/>
</dbReference>
<reference evidence="3 4" key="1">
    <citation type="submission" date="2016-02" db="EMBL/GenBank/DDBJ databases">
        <title>Draft genome sequence of Hydrogenophaga sp. LPB0072.</title>
        <authorList>
            <person name="Shin S.-K."/>
            <person name="Yi H."/>
        </authorList>
    </citation>
    <scope>NUCLEOTIDE SEQUENCE [LARGE SCALE GENOMIC DNA]</scope>
    <source>
        <strain evidence="3 4">LPB0072</strain>
    </source>
</reference>
<name>A0A167GCL3_9BURK</name>
<dbReference type="RefSeq" id="WP_066096497.1">
    <property type="nucleotide sequence ID" value="NZ_CP017476.1"/>
</dbReference>
<keyword evidence="4" id="KW-1185">Reference proteome</keyword>
<reference evidence="2 5" key="2">
    <citation type="submission" date="2016-10" db="EMBL/GenBank/DDBJ databases">
        <title>Hydorgenophaga sp. LPB0072 isolated from gastropod.</title>
        <authorList>
            <person name="Kim E."/>
            <person name="Yi H."/>
        </authorList>
    </citation>
    <scope>NUCLEOTIDE SEQUENCE [LARGE SCALE GENOMIC DNA]</scope>
    <source>
        <strain evidence="2 5">LPB0072</strain>
    </source>
</reference>
<organism evidence="2 5">
    <name type="scientific">Hydrogenophaga crassostreae</name>
    <dbReference type="NCBI Taxonomy" id="1763535"/>
    <lineage>
        <taxon>Bacteria</taxon>
        <taxon>Pseudomonadati</taxon>
        <taxon>Pseudomonadota</taxon>
        <taxon>Betaproteobacteria</taxon>
        <taxon>Burkholderiales</taxon>
        <taxon>Comamonadaceae</taxon>
        <taxon>Hydrogenophaga</taxon>
    </lineage>
</organism>
<feature type="compositionally biased region" description="Low complexity" evidence="1">
    <location>
        <begin position="59"/>
        <end position="81"/>
    </location>
</feature>
<dbReference type="KEGG" id="hyl:LPB072_22590"/>